<keyword evidence="6" id="KW-0472">Membrane</keyword>
<comment type="cofactor">
    <cofactor evidence="1">
        <name>Fe(2+)</name>
        <dbReference type="ChEBI" id="CHEBI:29033"/>
    </cofactor>
</comment>
<dbReference type="InterPro" id="IPR005123">
    <property type="entry name" value="Oxoglu/Fe-dep_dioxygenase_dom"/>
</dbReference>
<evidence type="ECO:0000313" key="8">
    <source>
        <dbReference type="EMBL" id="WCT74589.1"/>
    </source>
</evidence>
<dbReference type="PANTHER" id="PTHR16557">
    <property type="entry name" value="ALKYLATED DNA REPAIR PROTEIN ALKB-RELATED"/>
    <property type="match status" value="1"/>
</dbReference>
<proteinExistence type="predicted"/>
<evidence type="ECO:0000256" key="3">
    <source>
        <dbReference type="ARBA" id="ARBA00022964"/>
    </source>
</evidence>
<feature type="domain" description="Fe2OG dioxygenase" evidence="7">
    <location>
        <begin position="112"/>
        <end position="212"/>
    </location>
</feature>
<dbReference type="EC" id="1.14.11.33" evidence="8"/>
<evidence type="ECO:0000256" key="1">
    <source>
        <dbReference type="ARBA" id="ARBA00001954"/>
    </source>
</evidence>
<organism evidence="8 9">
    <name type="scientific">Sphingomonas naphthae</name>
    <dbReference type="NCBI Taxonomy" id="1813468"/>
    <lineage>
        <taxon>Bacteria</taxon>
        <taxon>Pseudomonadati</taxon>
        <taxon>Pseudomonadota</taxon>
        <taxon>Alphaproteobacteria</taxon>
        <taxon>Sphingomonadales</taxon>
        <taxon>Sphingomonadaceae</taxon>
        <taxon>Sphingomonas</taxon>
    </lineage>
</organism>
<evidence type="ECO:0000256" key="5">
    <source>
        <dbReference type="ARBA" id="ARBA00023004"/>
    </source>
</evidence>
<evidence type="ECO:0000256" key="4">
    <source>
        <dbReference type="ARBA" id="ARBA00023002"/>
    </source>
</evidence>
<keyword evidence="5" id="KW-0408">Iron</keyword>
<dbReference type="PROSITE" id="PS51471">
    <property type="entry name" value="FE2OG_OXY"/>
    <property type="match status" value="1"/>
</dbReference>
<keyword evidence="2" id="KW-0479">Metal-binding</keyword>
<keyword evidence="3" id="KW-0223">Dioxygenase</keyword>
<feature type="transmembrane region" description="Helical" evidence="6">
    <location>
        <begin position="20"/>
        <end position="45"/>
    </location>
</feature>
<accession>A0ABY7TRW5</accession>
<evidence type="ECO:0000256" key="2">
    <source>
        <dbReference type="ARBA" id="ARBA00022723"/>
    </source>
</evidence>
<sequence>MIADLFAESRTLTLDPGAMLLGGFALGVAPALLEGVAAIAAAAPFRQMATPGGRRMSVAMTNCGAAGWVTDAAGYRYATADPLSGRPWPAMPPAFRDLARRAATAAGFAGFDPDACLVNLYRPGARMAPHQDIDERDMGEPIVSVSLGLSATFLWGGAARGDPKRRLRIDHGDVLVWGGPARRTFHGIAPLAAGTQPDTGETRINLTFRRAL</sequence>
<dbReference type="Gene3D" id="2.60.120.590">
    <property type="entry name" value="Alpha-ketoglutarate-dependent dioxygenase AlkB-like"/>
    <property type="match status" value="1"/>
</dbReference>
<dbReference type="InterPro" id="IPR004574">
    <property type="entry name" value="Alkb"/>
</dbReference>
<gene>
    <name evidence="8" type="primary">alkB</name>
    <name evidence="8" type="ORF">PQ455_04995</name>
</gene>
<dbReference type="RefSeq" id="WP_273689751.1">
    <property type="nucleotide sequence ID" value="NZ_CP117411.1"/>
</dbReference>
<protein>
    <submittedName>
        <fullName evidence="8">DNA oxidative demethylase AlkB</fullName>
        <ecNumber evidence="8">1.14.11.33</ecNumber>
    </submittedName>
</protein>
<dbReference type="InterPro" id="IPR037151">
    <property type="entry name" value="AlkB-like_sf"/>
</dbReference>
<dbReference type="NCBIfam" id="NF011930">
    <property type="entry name" value="PRK15401.1"/>
    <property type="match status" value="1"/>
</dbReference>
<dbReference type="PANTHER" id="PTHR16557:SF2">
    <property type="entry name" value="NUCLEIC ACID DIOXYGENASE ALKBH1"/>
    <property type="match status" value="1"/>
</dbReference>
<dbReference type="Pfam" id="PF13532">
    <property type="entry name" value="2OG-FeII_Oxy_2"/>
    <property type="match status" value="1"/>
</dbReference>
<reference evidence="8 9" key="1">
    <citation type="submission" date="2023-02" db="EMBL/GenBank/DDBJ databases">
        <title>Genome sequence of Sphingomonas naphthae.</title>
        <authorList>
            <person name="Kim S."/>
            <person name="Heo J."/>
            <person name="Kwon S.-W."/>
        </authorList>
    </citation>
    <scope>NUCLEOTIDE SEQUENCE [LARGE SCALE GENOMIC DNA]</scope>
    <source>
        <strain evidence="8 9">KACC 18716</strain>
    </source>
</reference>
<dbReference type="EMBL" id="CP117411">
    <property type="protein sequence ID" value="WCT74589.1"/>
    <property type="molecule type" value="Genomic_DNA"/>
</dbReference>
<keyword evidence="9" id="KW-1185">Reference proteome</keyword>
<dbReference type="SUPFAM" id="SSF51197">
    <property type="entry name" value="Clavaminate synthase-like"/>
    <property type="match status" value="1"/>
</dbReference>
<keyword evidence="6" id="KW-1133">Transmembrane helix</keyword>
<dbReference type="GO" id="GO:0035516">
    <property type="term" value="F:broad specificity oxidative DNA demethylase activity"/>
    <property type="evidence" value="ECO:0007669"/>
    <property type="project" value="UniProtKB-EC"/>
</dbReference>
<evidence type="ECO:0000256" key="6">
    <source>
        <dbReference type="SAM" id="Phobius"/>
    </source>
</evidence>
<keyword evidence="4 8" id="KW-0560">Oxidoreductase</keyword>
<keyword evidence="6" id="KW-0812">Transmembrane</keyword>
<evidence type="ECO:0000313" key="9">
    <source>
        <dbReference type="Proteomes" id="UP001220395"/>
    </source>
</evidence>
<name>A0ABY7TRW5_9SPHN</name>
<dbReference type="Proteomes" id="UP001220395">
    <property type="component" value="Chromosome"/>
</dbReference>
<dbReference type="InterPro" id="IPR027450">
    <property type="entry name" value="AlkB-like"/>
</dbReference>
<evidence type="ECO:0000259" key="7">
    <source>
        <dbReference type="PROSITE" id="PS51471"/>
    </source>
</evidence>